<evidence type="ECO:0000256" key="3">
    <source>
        <dbReference type="ARBA" id="ARBA00022801"/>
    </source>
</evidence>
<dbReference type="Pfam" id="PF01822">
    <property type="entry name" value="WSC"/>
    <property type="match status" value="2"/>
</dbReference>
<evidence type="ECO:0000313" key="8">
    <source>
        <dbReference type="Proteomes" id="UP000620124"/>
    </source>
</evidence>
<name>A0A8H6XB58_9AGAR</name>
<dbReference type="GO" id="GO:0016020">
    <property type="term" value="C:membrane"/>
    <property type="evidence" value="ECO:0007669"/>
    <property type="project" value="GOC"/>
</dbReference>
<dbReference type="OrthoDB" id="2160638at2759"/>
<keyword evidence="2" id="KW-0732">Signal</keyword>
<dbReference type="PANTHER" id="PTHR11069">
    <property type="entry name" value="GLUCOSYLCERAMIDASE"/>
    <property type="match status" value="1"/>
</dbReference>
<dbReference type="Pfam" id="PF02055">
    <property type="entry name" value="Glyco_hydro_30"/>
    <property type="match status" value="1"/>
</dbReference>
<feature type="region of interest" description="Disordered" evidence="5">
    <location>
        <begin position="168"/>
        <end position="189"/>
    </location>
</feature>
<dbReference type="PROSITE" id="PS51212">
    <property type="entry name" value="WSC"/>
    <property type="match status" value="2"/>
</dbReference>
<keyword evidence="4" id="KW-0326">Glycosidase</keyword>
<dbReference type="SUPFAM" id="SSF51445">
    <property type="entry name" value="(Trans)glycosidases"/>
    <property type="match status" value="1"/>
</dbReference>
<comment type="caution">
    <text evidence="7">The sequence shown here is derived from an EMBL/GenBank/DDBJ whole genome shotgun (WGS) entry which is preliminary data.</text>
</comment>
<reference evidence="7" key="1">
    <citation type="submission" date="2020-05" db="EMBL/GenBank/DDBJ databases">
        <title>Mycena genomes resolve the evolution of fungal bioluminescence.</title>
        <authorList>
            <person name="Tsai I.J."/>
        </authorList>
    </citation>
    <scope>NUCLEOTIDE SEQUENCE</scope>
    <source>
        <strain evidence="7">CCC161011</strain>
    </source>
</reference>
<dbReference type="Gene3D" id="2.60.40.1180">
    <property type="entry name" value="Golgi alpha-mannosidase II"/>
    <property type="match status" value="1"/>
</dbReference>
<dbReference type="AlphaFoldDB" id="A0A8H6XB58"/>
<protein>
    <submittedName>
        <fullName evidence="7">Glycoside hydrolase</fullName>
    </submittedName>
</protein>
<gene>
    <name evidence="7" type="ORF">MVEN_02028000</name>
</gene>
<proteinExistence type="inferred from homology"/>
<organism evidence="7 8">
    <name type="scientific">Mycena venus</name>
    <dbReference type="NCBI Taxonomy" id="2733690"/>
    <lineage>
        <taxon>Eukaryota</taxon>
        <taxon>Fungi</taxon>
        <taxon>Dikarya</taxon>
        <taxon>Basidiomycota</taxon>
        <taxon>Agaricomycotina</taxon>
        <taxon>Agaricomycetes</taxon>
        <taxon>Agaricomycetidae</taxon>
        <taxon>Agaricales</taxon>
        <taxon>Marasmiineae</taxon>
        <taxon>Mycenaceae</taxon>
        <taxon>Mycena</taxon>
    </lineage>
</organism>
<keyword evidence="3 4" id="KW-0378">Hydrolase</keyword>
<accession>A0A8H6XB58</accession>
<dbReference type="GO" id="GO:0004348">
    <property type="term" value="F:glucosylceramidase activity"/>
    <property type="evidence" value="ECO:0007669"/>
    <property type="project" value="InterPro"/>
</dbReference>
<keyword evidence="8" id="KW-1185">Reference proteome</keyword>
<comment type="similarity">
    <text evidence="1 4">Belongs to the glycosyl hydrolase 30 family.</text>
</comment>
<evidence type="ECO:0000256" key="4">
    <source>
        <dbReference type="RuleBase" id="RU361188"/>
    </source>
</evidence>
<dbReference type="InterPro" id="IPR033453">
    <property type="entry name" value="Glyco_hydro_30_TIM-barrel"/>
</dbReference>
<sequence>MERNVTVPIPSLGALRRRRQPRIVGVACAGNSAIKCGGGWRLQIYTVTTSSPTATATTTTSTAPTSTSWALSATCVVDSSSRILQAYSVTNTSNTPSSCQSTCQTKGYTIAGVEYGAECYCANTITGGTPTAAPASDCSVACAGNSALKCGGGWRMQLYTATISTATPATSTTPTATSTSTTTTTATSTPSSSAAWLLSRPCAVDTTPRVLQAYSYNASDLTPKSCQLACEAKGFSIAGTENGGQCFCGNAYIGGGPVNANASDCNAPCMGDSSILCGGVDRVTLYTSTSASISDVWQTTWNRTSLLTALNAAPVDFMTPTAVTNITADITVDETTVYQTMDGFGGSLTDSSAKLFANLKSTNSANYYSLLHQLFDVSEGSYSAMSTVLRIPMGATDFSDTAWSYCDTPGDTTFSTFDINRTPSVVWTVLYDILAINPLIKIYVVPWSPPAWMKDSNNMRGGSLKSNYVGIYPTYFLKALQGFKSKGIPNLYAISIQNEPQYSDTSYPSTLIPAATEAVIGQALRTLMNSNGFSGVKLLGFEHNFDSAAGYPVQLMQQAPDSFAGAAFHCYGGTVANIDTFRSAYPAKEIHLTECSGVYNTDWWNDIKGYTNNLFVGGPEHFAKSSMMWNLALDGNGKPMLPGTKSCGGPNPCRGIVQINSNGTWSLNQEFWPIAHAGRAIAPRGGAAAQRIAVTVGGTYYWALRVNAYATAGLSPTDKTRYSLVVLNWRDYANTNGSFQATDQPTTINFRGVQATMTLPVGLTTLYWYA</sequence>
<feature type="domain" description="WSC" evidence="6">
    <location>
        <begin position="69"/>
        <end position="162"/>
    </location>
</feature>
<dbReference type="InterPro" id="IPR002889">
    <property type="entry name" value="WSC_carb-bd"/>
</dbReference>
<dbReference type="InterPro" id="IPR017853">
    <property type="entry name" value="GH"/>
</dbReference>
<dbReference type="SMART" id="SM00321">
    <property type="entry name" value="WSC"/>
    <property type="match status" value="2"/>
</dbReference>
<dbReference type="Gene3D" id="3.20.20.80">
    <property type="entry name" value="Glycosidases"/>
    <property type="match status" value="1"/>
</dbReference>
<evidence type="ECO:0000313" key="7">
    <source>
        <dbReference type="EMBL" id="KAF7338040.1"/>
    </source>
</evidence>
<dbReference type="Proteomes" id="UP000620124">
    <property type="component" value="Unassembled WGS sequence"/>
</dbReference>
<evidence type="ECO:0000256" key="1">
    <source>
        <dbReference type="ARBA" id="ARBA00005382"/>
    </source>
</evidence>
<feature type="domain" description="WSC" evidence="6">
    <location>
        <begin position="196"/>
        <end position="289"/>
    </location>
</feature>
<evidence type="ECO:0000256" key="2">
    <source>
        <dbReference type="ARBA" id="ARBA00022729"/>
    </source>
</evidence>
<evidence type="ECO:0000259" key="6">
    <source>
        <dbReference type="PROSITE" id="PS51212"/>
    </source>
</evidence>
<dbReference type="InterPro" id="IPR013780">
    <property type="entry name" value="Glyco_hydro_b"/>
</dbReference>
<dbReference type="EMBL" id="JACAZI010000021">
    <property type="protein sequence ID" value="KAF7338040.1"/>
    <property type="molecule type" value="Genomic_DNA"/>
</dbReference>
<dbReference type="GO" id="GO:0006680">
    <property type="term" value="P:glucosylceramide catabolic process"/>
    <property type="evidence" value="ECO:0007669"/>
    <property type="project" value="TreeGrafter"/>
</dbReference>
<dbReference type="PANTHER" id="PTHR11069:SF23">
    <property type="entry name" value="LYSOSOMAL ACID GLUCOSYLCERAMIDASE"/>
    <property type="match status" value="1"/>
</dbReference>
<evidence type="ECO:0000256" key="5">
    <source>
        <dbReference type="SAM" id="MobiDB-lite"/>
    </source>
</evidence>
<dbReference type="InterPro" id="IPR001139">
    <property type="entry name" value="Glyco_hydro_30"/>
</dbReference>